<dbReference type="InterPro" id="IPR052526">
    <property type="entry name" value="HTH-type_Bedaq_tolerance"/>
</dbReference>
<feature type="region of interest" description="Disordered" evidence="1">
    <location>
        <begin position="1"/>
        <end position="27"/>
    </location>
</feature>
<organism evidence="3 4">
    <name type="scientific">Nocardia arthritidis</name>
    <dbReference type="NCBI Taxonomy" id="228602"/>
    <lineage>
        <taxon>Bacteria</taxon>
        <taxon>Bacillati</taxon>
        <taxon>Actinomycetota</taxon>
        <taxon>Actinomycetes</taxon>
        <taxon>Mycobacteriales</taxon>
        <taxon>Nocardiaceae</taxon>
        <taxon>Nocardia</taxon>
    </lineage>
</organism>
<dbReference type="InterPro" id="IPR000835">
    <property type="entry name" value="HTH_MarR-typ"/>
</dbReference>
<dbReference type="EMBL" id="CP046172">
    <property type="protein sequence ID" value="QIS08630.1"/>
    <property type="molecule type" value="Genomic_DNA"/>
</dbReference>
<evidence type="ECO:0000256" key="1">
    <source>
        <dbReference type="SAM" id="MobiDB-lite"/>
    </source>
</evidence>
<evidence type="ECO:0000313" key="3">
    <source>
        <dbReference type="EMBL" id="QIS08630.1"/>
    </source>
</evidence>
<dbReference type="InterPro" id="IPR036390">
    <property type="entry name" value="WH_DNA-bd_sf"/>
</dbReference>
<accession>A0A6G9Y6A3</accession>
<dbReference type="SMART" id="SM00347">
    <property type="entry name" value="HTH_MARR"/>
    <property type="match status" value="1"/>
</dbReference>
<gene>
    <name evidence="3" type="ORF">F5544_03580</name>
</gene>
<dbReference type="SUPFAM" id="SSF46785">
    <property type="entry name" value="Winged helix' DNA-binding domain"/>
    <property type="match status" value="1"/>
</dbReference>
<dbReference type="Proteomes" id="UP000503540">
    <property type="component" value="Chromosome"/>
</dbReference>
<dbReference type="PROSITE" id="PS50995">
    <property type="entry name" value="HTH_MARR_2"/>
    <property type="match status" value="1"/>
</dbReference>
<dbReference type="Pfam" id="PF01047">
    <property type="entry name" value="MarR"/>
    <property type="match status" value="1"/>
</dbReference>
<evidence type="ECO:0000313" key="4">
    <source>
        <dbReference type="Proteomes" id="UP000503540"/>
    </source>
</evidence>
<name>A0A6G9Y6A3_9NOCA</name>
<keyword evidence="4" id="KW-1185">Reference proteome</keyword>
<reference evidence="3 4" key="1">
    <citation type="journal article" date="2019" name="ACS Chem. Biol.">
        <title>Identification and Mobilization of a Cryptic Antibiotic Biosynthesis Gene Locus from a Human-Pathogenic Nocardia Isolate.</title>
        <authorList>
            <person name="Herisse M."/>
            <person name="Ishida K."/>
            <person name="Porter J.L."/>
            <person name="Howden B."/>
            <person name="Hertweck C."/>
            <person name="Stinear T.P."/>
            <person name="Pidot S.J."/>
        </authorList>
    </citation>
    <scope>NUCLEOTIDE SEQUENCE [LARGE SCALE GENOMIC DNA]</scope>
    <source>
        <strain evidence="3 4">AUSMDU00012717</strain>
    </source>
</reference>
<evidence type="ECO:0000259" key="2">
    <source>
        <dbReference type="PROSITE" id="PS50995"/>
    </source>
</evidence>
<protein>
    <submittedName>
        <fullName evidence="3">MarR family transcriptional regulator</fullName>
    </submittedName>
</protein>
<dbReference type="PANTHER" id="PTHR39515:SF2">
    <property type="entry name" value="HTH-TYPE TRANSCRIPTIONAL REGULATOR RV0880"/>
    <property type="match status" value="1"/>
</dbReference>
<proteinExistence type="predicted"/>
<dbReference type="InterPro" id="IPR036388">
    <property type="entry name" value="WH-like_DNA-bd_sf"/>
</dbReference>
<dbReference type="KEGG" id="nah:F5544_03580"/>
<dbReference type="PANTHER" id="PTHR39515">
    <property type="entry name" value="CONSERVED PROTEIN"/>
    <property type="match status" value="1"/>
</dbReference>
<dbReference type="AlphaFoldDB" id="A0A6G9Y6A3"/>
<sequence length="209" mass="22495">MRRPPVATCENDDRGDQPQGAADGQHRARIGEPRRDLGHVIGHRPRVAAPTRAPQAACHVSFTTVTTPSDVRALAGELSLAVVRLTRHLRGRRVDSQISLTQLSALATLAREGAMTPGALAAKERVQPPSMTRVIASLTDLGLVQRDPHPTDGRQIIVSLSSAGRALIDDETSAREAWMTEQLAGLTDDQLLVLTRAVGIMKQIVTESE</sequence>
<feature type="domain" description="HTH marR-type" evidence="2">
    <location>
        <begin position="75"/>
        <end position="203"/>
    </location>
</feature>
<dbReference type="GO" id="GO:0003700">
    <property type="term" value="F:DNA-binding transcription factor activity"/>
    <property type="evidence" value="ECO:0007669"/>
    <property type="project" value="InterPro"/>
</dbReference>
<dbReference type="Gene3D" id="1.10.10.10">
    <property type="entry name" value="Winged helix-like DNA-binding domain superfamily/Winged helix DNA-binding domain"/>
    <property type="match status" value="1"/>
</dbReference>